<sequence>MTCPDETPKWRILHLDDDEPFLSLTEEFLSRGLSKTEILTTTCVEQARAWLNEYQIDCVVSDYEMPEADGLTFLQTVRDHDTDLPFILYTGKGSEEIASRAVNAGVTGYLQKGGAEQHRRLSNRVEHAINEYRSQIESERYSTVLDALGYPVYVVGADGCFEYINQEFVELVGYDRETLIGAEPAIIKSDDSVTRIDDALSRVVSSDSPNSAQVEVRIQPREGRDIPCRDHIAALPFETEYRGCAGILRNISEQRRDKQELVNQNERLEELVSVISHDLKKPLTTADTALSLAEETGEQEFFERANRAHERADAIIEEVLTLTKEGEQLVTTDAVAIETVAEEAWETSSRGNANLCITTNSIIEGDPSRLQRLFENLFANAIEHGTTTTRSEESNETERENIDVNITVGSINSKHTGFYVADNGPGIPTDERDLVFQPGFTTIGDGTGFGLAIVDRIANAHGWKVQVTESETGGARFEFTSVIVIDSENSEESSVSDESA</sequence>
<dbReference type="Gene3D" id="1.10.287.130">
    <property type="match status" value="1"/>
</dbReference>
<dbReference type="InterPro" id="IPR003661">
    <property type="entry name" value="HisK_dim/P_dom"/>
</dbReference>
<keyword evidence="3 7" id="KW-0597">Phosphoprotein</keyword>
<dbReference type="CDD" id="cd00082">
    <property type="entry name" value="HisKA"/>
    <property type="match status" value="1"/>
</dbReference>
<dbReference type="InterPro" id="IPR000014">
    <property type="entry name" value="PAS"/>
</dbReference>
<dbReference type="SMART" id="SM00091">
    <property type="entry name" value="PAS"/>
    <property type="match status" value="1"/>
</dbReference>
<evidence type="ECO:0000256" key="3">
    <source>
        <dbReference type="ARBA" id="ARBA00022553"/>
    </source>
</evidence>
<dbReference type="InterPro" id="IPR036097">
    <property type="entry name" value="HisK_dim/P_sf"/>
</dbReference>
<dbReference type="Gene3D" id="3.30.450.20">
    <property type="entry name" value="PAS domain"/>
    <property type="match status" value="1"/>
</dbReference>
<dbReference type="SMART" id="SM00448">
    <property type="entry name" value="REC"/>
    <property type="match status" value="1"/>
</dbReference>
<dbReference type="PROSITE" id="PS50112">
    <property type="entry name" value="PAS"/>
    <property type="match status" value="1"/>
</dbReference>
<dbReference type="CDD" id="cd00130">
    <property type="entry name" value="PAS"/>
    <property type="match status" value="1"/>
</dbReference>
<feature type="coiled-coil region" evidence="8">
    <location>
        <begin position="251"/>
        <end position="278"/>
    </location>
</feature>
<dbReference type="SUPFAM" id="SSF55874">
    <property type="entry name" value="ATPase domain of HSP90 chaperone/DNA topoisomerase II/histidine kinase"/>
    <property type="match status" value="1"/>
</dbReference>
<feature type="domain" description="Histidine kinase" evidence="9">
    <location>
        <begin position="274"/>
        <end position="485"/>
    </location>
</feature>
<dbReference type="Pfam" id="PF00512">
    <property type="entry name" value="HisKA"/>
    <property type="match status" value="1"/>
</dbReference>
<dbReference type="InterPro" id="IPR036890">
    <property type="entry name" value="HATPase_C_sf"/>
</dbReference>
<dbReference type="InterPro" id="IPR001789">
    <property type="entry name" value="Sig_transdc_resp-reg_receiver"/>
</dbReference>
<dbReference type="EC" id="2.7.13.3" evidence="2"/>
<dbReference type="Pfam" id="PF00072">
    <property type="entry name" value="Response_reg"/>
    <property type="match status" value="1"/>
</dbReference>
<feature type="domain" description="PAS" evidence="11">
    <location>
        <begin position="137"/>
        <end position="207"/>
    </location>
</feature>
<dbReference type="CDD" id="cd00156">
    <property type="entry name" value="REC"/>
    <property type="match status" value="1"/>
</dbReference>
<dbReference type="InterPro" id="IPR050736">
    <property type="entry name" value="Sensor_HK_Regulatory"/>
</dbReference>
<dbReference type="Pfam" id="PF08448">
    <property type="entry name" value="PAS_4"/>
    <property type="match status" value="1"/>
</dbReference>
<dbReference type="PANTHER" id="PTHR43711:SF1">
    <property type="entry name" value="HISTIDINE KINASE 1"/>
    <property type="match status" value="1"/>
</dbReference>
<evidence type="ECO:0000259" key="11">
    <source>
        <dbReference type="PROSITE" id="PS50112"/>
    </source>
</evidence>
<dbReference type="SUPFAM" id="SSF55785">
    <property type="entry name" value="PYP-like sensor domain (PAS domain)"/>
    <property type="match status" value="1"/>
</dbReference>
<organism evidence="12 13">
    <name type="scientific">Haloarcula quadrata</name>
    <dbReference type="NCBI Taxonomy" id="182779"/>
    <lineage>
        <taxon>Archaea</taxon>
        <taxon>Methanobacteriati</taxon>
        <taxon>Methanobacteriota</taxon>
        <taxon>Stenosarchaea group</taxon>
        <taxon>Halobacteria</taxon>
        <taxon>Halobacteriales</taxon>
        <taxon>Haloarculaceae</taxon>
        <taxon>Haloarcula</taxon>
    </lineage>
</organism>
<comment type="catalytic activity">
    <reaction evidence="1">
        <text>ATP + protein L-histidine = ADP + protein N-phospho-L-histidine.</text>
        <dbReference type="EC" id="2.7.13.3"/>
    </reaction>
</comment>
<evidence type="ECO:0000256" key="5">
    <source>
        <dbReference type="ARBA" id="ARBA00022777"/>
    </source>
</evidence>
<evidence type="ECO:0000256" key="6">
    <source>
        <dbReference type="ARBA" id="ARBA00023012"/>
    </source>
</evidence>
<evidence type="ECO:0000256" key="4">
    <source>
        <dbReference type="ARBA" id="ARBA00022679"/>
    </source>
</evidence>
<dbReference type="InterPro" id="IPR035965">
    <property type="entry name" value="PAS-like_dom_sf"/>
</dbReference>
<dbReference type="Gene3D" id="3.30.565.10">
    <property type="entry name" value="Histidine kinase-like ATPase, C-terminal domain"/>
    <property type="match status" value="1"/>
</dbReference>
<comment type="caution">
    <text evidence="12">The sequence shown here is derived from an EMBL/GenBank/DDBJ whole genome shotgun (WGS) entry which is preliminary data.</text>
</comment>
<dbReference type="NCBIfam" id="TIGR00229">
    <property type="entry name" value="sensory_box"/>
    <property type="match status" value="1"/>
</dbReference>
<dbReference type="SMART" id="SM00388">
    <property type="entry name" value="HisKA"/>
    <property type="match status" value="1"/>
</dbReference>
<dbReference type="PROSITE" id="PS50110">
    <property type="entry name" value="RESPONSE_REGULATORY"/>
    <property type="match status" value="1"/>
</dbReference>
<feature type="domain" description="Response regulatory" evidence="10">
    <location>
        <begin position="11"/>
        <end position="127"/>
    </location>
</feature>
<dbReference type="SUPFAM" id="SSF52172">
    <property type="entry name" value="CheY-like"/>
    <property type="match status" value="1"/>
</dbReference>
<proteinExistence type="predicted"/>
<evidence type="ECO:0000256" key="7">
    <source>
        <dbReference type="PROSITE-ProRule" id="PRU00169"/>
    </source>
</evidence>
<dbReference type="Pfam" id="PF02518">
    <property type="entry name" value="HATPase_c"/>
    <property type="match status" value="1"/>
</dbReference>
<keyword evidence="5" id="KW-0418">Kinase</keyword>
<evidence type="ECO:0000259" key="10">
    <source>
        <dbReference type="PROSITE" id="PS50110"/>
    </source>
</evidence>
<dbReference type="InterPro" id="IPR005467">
    <property type="entry name" value="His_kinase_dom"/>
</dbReference>
<keyword evidence="8" id="KW-0175">Coiled coil</keyword>
<evidence type="ECO:0000256" key="1">
    <source>
        <dbReference type="ARBA" id="ARBA00000085"/>
    </source>
</evidence>
<dbReference type="RefSeq" id="WP_121304699.1">
    <property type="nucleotide sequence ID" value="NZ_RBWW01000003.1"/>
</dbReference>
<evidence type="ECO:0000313" key="13">
    <source>
        <dbReference type="Proteomes" id="UP000268233"/>
    </source>
</evidence>
<feature type="modified residue" description="4-aspartylphosphate" evidence="7">
    <location>
        <position position="62"/>
    </location>
</feature>
<evidence type="ECO:0000313" key="12">
    <source>
        <dbReference type="EMBL" id="RKS75955.1"/>
    </source>
</evidence>
<dbReference type="PANTHER" id="PTHR43711">
    <property type="entry name" value="TWO-COMPONENT HISTIDINE KINASE"/>
    <property type="match status" value="1"/>
</dbReference>
<dbReference type="GO" id="GO:0000155">
    <property type="term" value="F:phosphorelay sensor kinase activity"/>
    <property type="evidence" value="ECO:0007669"/>
    <property type="project" value="InterPro"/>
</dbReference>
<reference evidence="12 13" key="1">
    <citation type="submission" date="2018-10" db="EMBL/GenBank/DDBJ databases">
        <title>Genomic Encyclopedia of Archaeal and Bacterial Type Strains, Phase II (KMG-II): from individual species to whole genera.</title>
        <authorList>
            <person name="Goeker M."/>
        </authorList>
    </citation>
    <scope>NUCLEOTIDE SEQUENCE [LARGE SCALE GENOMIC DNA]</scope>
    <source>
        <strain evidence="12 13">DSM 11927</strain>
    </source>
</reference>
<gene>
    <name evidence="12" type="ORF">BDK61_4579</name>
</gene>
<dbReference type="SUPFAM" id="SSF47384">
    <property type="entry name" value="Homodimeric domain of signal transducing histidine kinase"/>
    <property type="match status" value="1"/>
</dbReference>
<dbReference type="InterPro" id="IPR013656">
    <property type="entry name" value="PAS_4"/>
</dbReference>
<dbReference type="AlphaFoldDB" id="A0A495QR31"/>
<dbReference type="Gene3D" id="3.40.50.2300">
    <property type="match status" value="1"/>
</dbReference>
<name>A0A495QR31_9EURY</name>
<evidence type="ECO:0000256" key="2">
    <source>
        <dbReference type="ARBA" id="ARBA00012438"/>
    </source>
</evidence>
<evidence type="ECO:0000256" key="8">
    <source>
        <dbReference type="SAM" id="Coils"/>
    </source>
</evidence>
<evidence type="ECO:0000259" key="9">
    <source>
        <dbReference type="PROSITE" id="PS50109"/>
    </source>
</evidence>
<dbReference type="EMBL" id="RBWW01000003">
    <property type="protein sequence ID" value="RKS75955.1"/>
    <property type="molecule type" value="Genomic_DNA"/>
</dbReference>
<dbReference type="CDD" id="cd00075">
    <property type="entry name" value="HATPase"/>
    <property type="match status" value="1"/>
</dbReference>
<dbReference type="InterPro" id="IPR011006">
    <property type="entry name" value="CheY-like_superfamily"/>
</dbReference>
<protein>
    <recommendedName>
        <fullName evidence="2">histidine kinase</fullName>
        <ecNumber evidence="2">2.7.13.3</ecNumber>
    </recommendedName>
</protein>
<keyword evidence="6" id="KW-0902">Two-component regulatory system</keyword>
<dbReference type="PROSITE" id="PS50109">
    <property type="entry name" value="HIS_KIN"/>
    <property type="match status" value="1"/>
</dbReference>
<dbReference type="SMART" id="SM00387">
    <property type="entry name" value="HATPase_c"/>
    <property type="match status" value="1"/>
</dbReference>
<keyword evidence="13" id="KW-1185">Reference proteome</keyword>
<dbReference type="InterPro" id="IPR004358">
    <property type="entry name" value="Sig_transdc_His_kin-like_C"/>
</dbReference>
<keyword evidence="4" id="KW-0808">Transferase</keyword>
<dbReference type="PRINTS" id="PR00344">
    <property type="entry name" value="BCTRLSENSOR"/>
</dbReference>
<dbReference type="InterPro" id="IPR003594">
    <property type="entry name" value="HATPase_dom"/>
</dbReference>
<dbReference type="Proteomes" id="UP000268233">
    <property type="component" value="Unassembled WGS sequence"/>
</dbReference>
<accession>A0A495QR31</accession>